<evidence type="ECO:0000313" key="3">
    <source>
        <dbReference type="Proteomes" id="UP000658278"/>
    </source>
</evidence>
<dbReference type="RefSeq" id="WP_200281224.1">
    <property type="nucleotide sequence ID" value="NZ_JAENII010000012.1"/>
</dbReference>
<dbReference type="EMBL" id="JAENII010000012">
    <property type="protein sequence ID" value="MBK1828226.1"/>
    <property type="molecule type" value="Genomic_DNA"/>
</dbReference>
<proteinExistence type="predicted"/>
<comment type="caution">
    <text evidence="2">The sequence shown here is derived from an EMBL/GenBank/DDBJ whole genome shotgun (WGS) entry which is preliminary data.</text>
</comment>
<dbReference type="AlphaFoldDB" id="A0A934VGM9"/>
<evidence type="ECO:0000313" key="2">
    <source>
        <dbReference type="EMBL" id="MBK1828226.1"/>
    </source>
</evidence>
<sequence>MNEENKVDVWKDRVLPGLSYLVAIGLTLASPALMAGSLVLAVLSGDAGVVGLGLLAGAVLGATGAVTLLWCLASTGRAQHAG</sequence>
<organism evidence="2 3">
    <name type="scientific">Haloferula rosea</name>
    <dbReference type="NCBI Taxonomy" id="490093"/>
    <lineage>
        <taxon>Bacteria</taxon>
        <taxon>Pseudomonadati</taxon>
        <taxon>Verrucomicrobiota</taxon>
        <taxon>Verrucomicrobiia</taxon>
        <taxon>Verrucomicrobiales</taxon>
        <taxon>Verrucomicrobiaceae</taxon>
        <taxon>Haloferula</taxon>
    </lineage>
</organism>
<feature type="transmembrane region" description="Helical" evidence="1">
    <location>
        <begin position="49"/>
        <end position="73"/>
    </location>
</feature>
<keyword evidence="3" id="KW-1185">Reference proteome</keyword>
<keyword evidence="1" id="KW-0472">Membrane</keyword>
<keyword evidence="1" id="KW-0812">Transmembrane</keyword>
<accession>A0A934VGM9</accession>
<gene>
    <name evidence="2" type="ORF">JIN81_14425</name>
</gene>
<dbReference type="Proteomes" id="UP000658278">
    <property type="component" value="Unassembled WGS sequence"/>
</dbReference>
<keyword evidence="1" id="KW-1133">Transmembrane helix</keyword>
<feature type="transmembrane region" description="Helical" evidence="1">
    <location>
        <begin position="20"/>
        <end position="43"/>
    </location>
</feature>
<protein>
    <submittedName>
        <fullName evidence="2">Uncharacterized protein</fullName>
    </submittedName>
</protein>
<name>A0A934VGM9_9BACT</name>
<reference evidence="2" key="1">
    <citation type="submission" date="2021-01" db="EMBL/GenBank/DDBJ databases">
        <title>Modified the classification status of verrucomicrobia.</title>
        <authorList>
            <person name="Feng X."/>
        </authorList>
    </citation>
    <scope>NUCLEOTIDE SEQUENCE</scope>
    <source>
        <strain evidence="2">KCTC 22201</strain>
    </source>
</reference>
<evidence type="ECO:0000256" key="1">
    <source>
        <dbReference type="SAM" id="Phobius"/>
    </source>
</evidence>